<organism evidence="1 2">
    <name type="scientific">Artemia franciscana</name>
    <name type="common">Brine shrimp</name>
    <name type="synonym">Artemia sanfranciscana</name>
    <dbReference type="NCBI Taxonomy" id="6661"/>
    <lineage>
        <taxon>Eukaryota</taxon>
        <taxon>Metazoa</taxon>
        <taxon>Ecdysozoa</taxon>
        <taxon>Arthropoda</taxon>
        <taxon>Crustacea</taxon>
        <taxon>Branchiopoda</taxon>
        <taxon>Anostraca</taxon>
        <taxon>Artemiidae</taxon>
        <taxon>Artemia</taxon>
    </lineage>
</organism>
<keyword evidence="2" id="KW-1185">Reference proteome</keyword>
<name>A0AA88HNA5_ARTSF</name>
<accession>A0AA88HNA5</accession>
<sequence length="131" mass="14419">MMGWMNFMGSIFTSGSITVNSNCLVSLLPGQQLLGQLSSARIDSKHRKVTVLTCYAPTNEAENGDKDYFYAVLSFMLSSVSPNDYLTVIGDFNAVVANSSDLYDAAVEPLTVDALNENREQLFHHPRPISH</sequence>
<dbReference type="EMBL" id="JAVRJZ010000014">
    <property type="protein sequence ID" value="KAK2713449.1"/>
    <property type="molecule type" value="Genomic_DNA"/>
</dbReference>
<dbReference type="Proteomes" id="UP001187531">
    <property type="component" value="Unassembled WGS sequence"/>
</dbReference>
<protein>
    <recommendedName>
        <fullName evidence="3">Endonuclease/exonuclease/phosphatase domain-containing protein</fullName>
    </recommendedName>
</protein>
<evidence type="ECO:0000313" key="1">
    <source>
        <dbReference type="EMBL" id="KAK2713449.1"/>
    </source>
</evidence>
<dbReference type="AlphaFoldDB" id="A0AA88HNA5"/>
<dbReference type="SUPFAM" id="SSF56219">
    <property type="entry name" value="DNase I-like"/>
    <property type="match status" value="1"/>
</dbReference>
<reference evidence="1" key="1">
    <citation type="submission" date="2023-07" db="EMBL/GenBank/DDBJ databases">
        <title>Chromosome-level genome assembly of Artemia franciscana.</title>
        <authorList>
            <person name="Jo E."/>
        </authorList>
    </citation>
    <scope>NUCLEOTIDE SEQUENCE</scope>
    <source>
        <tissue evidence="1">Whole body</tissue>
    </source>
</reference>
<proteinExistence type="predicted"/>
<evidence type="ECO:0008006" key="3">
    <source>
        <dbReference type="Google" id="ProtNLM"/>
    </source>
</evidence>
<comment type="caution">
    <text evidence="1">The sequence shown here is derived from an EMBL/GenBank/DDBJ whole genome shotgun (WGS) entry which is preliminary data.</text>
</comment>
<evidence type="ECO:0000313" key="2">
    <source>
        <dbReference type="Proteomes" id="UP001187531"/>
    </source>
</evidence>
<gene>
    <name evidence="1" type="ORF">QYM36_009352</name>
</gene>
<dbReference type="InterPro" id="IPR036691">
    <property type="entry name" value="Endo/exonu/phosph_ase_sf"/>
</dbReference>
<dbReference type="Gene3D" id="3.60.10.10">
    <property type="entry name" value="Endonuclease/exonuclease/phosphatase"/>
    <property type="match status" value="1"/>
</dbReference>